<dbReference type="RefSeq" id="WP_311620373.1">
    <property type="nucleotide sequence ID" value="NZ_JAVREV010000018.1"/>
</dbReference>
<organism evidence="2 3">
    <name type="scientific">Streptomyces johnsoniae</name>
    <dbReference type="NCBI Taxonomy" id="3075532"/>
    <lineage>
        <taxon>Bacteria</taxon>
        <taxon>Bacillati</taxon>
        <taxon>Actinomycetota</taxon>
        <taxon>Actinomycetes</taxon>
        <taxon>Kitasatosporales</taxon>
        <taxon>Streptomycetaceae</taxon>
        <taxon>Streptomyces</taxon>
    </lineage>
</organism>
<dbReference type="PANTHER" id="PTHR36503:SF1">
    <property type="entry name" value="BLR2520 PROTEIN"/>
    <property type="match status" value="1"/>
</dbReference>
<sequence length="265" mass="26879">MTLSLDAITLGVPEVNAAQEFYSAAFSPAAAAAAHGQYVDLDMHGAGRIALHGAEALAADADVESATSGFRGYVMSCVVSQPSEVEALLDAAVLGGADVLKPAKKGLFGGFSAVCRAPDGAIWKLSAPTKKDTGPAAEPPVPTETAALLGVAAPTASKAFYAALGMTVDRDYGDKYIDFRPTPGTCRLGLMTRKALAKDAGVGEDGAGFRAVALNRRAESREEADSVLAAAASAGGRVVAAAETGGGYSGYFTDPDGFLWQVACA</sequence>
<dbReference type="InterPro" id="IPR029068">
    <property type="entry name" value="Glyas_Bleomycin-R_OHBP_Dase"/>
</dbReference>
<dbReference type="PROSITE" id="PS51819">
    <property type="entry name" value="VOC"/>
    <property type="match status" value="1"/>
</dbReference>
<evidence type="ECO:0000313" key="2">
    <source>
        <dbReference type="EMBL" id="MDT0446214.1"/>
    </source>
</evidence>
<protein>
    <submittedName>
        <fullName evidence="2">VOC family protein</fullName>
    </submittedName>
</protein>
<keyword evidence="3" id="KW-1185">Reference proteome</keyword>
<comment type="caution">
    <text evidence="2">The sequence shown here is derived from an EMBL/GenBank/DDBJ whole genome shotgun (WGS) entry which is preliminary data.</text>
</comment>
<dbReference type="PANTHER" id="PTHR36503">
    <property type="entry name" value="BLR2520 PROTEIN"/>
    <property type="match status" value="1"/>
</dbReference>
<dbReference type="Pfam" id="PF00903">
    <property type="entry name" value="Glyoxalase"/>
    <property type="match status" value="1"/>
</dbReference>
<dbReference type="EMBL" id="JAVREV010000018">
    <property type="protein sequence ID" value="MDT0446214.1"/>
    <property type="molecule type" value="Genomic_DNA"/>
</dbReference>
<proteinExistence type="predicted"/>
<accession>A0ABU2SB57</accession>
<evidence type="ECO:0000313" key="3">
    <source>
        <dbReference type="Proteomes" id="UP001183615"/>
    </source>
</evidence>
<gene>
    <name evidence="2" type="ORF">RM779_27005</name>
</gene>
<dbReference type="SUPFAM" id="SSF54593">
    <property type="entry name" value="Glyoxalase/Bleomycin resistance protein/Dihydroxybiphenyl dioxygenase"/>
    <property type="match status" value="2"/>
</dbReference>
<dbReference type="Proteomes" id="UP001183615">
    <property type="component" value="Unassembled WGS sequence"/>
</dbReference>
<dbReference type="InterPro" id="IPR004360">
    <property type="entry name" value="Glyas_Fos-R_dOase_dom"/>
</dbReference>
<evidence type="ECO:0000259" key="1">
    <source>
        <dbReference type="PROSITE" id="PS51819"/>
    </source>
</evidence>
<name>A0ABU2SB57_9ACTN</name>
<feature type="domain" description="VOC" evidence="1">
    <location>
        <begin position="142"/>
        <end position="265"/>
    </location>
</feature>
<reference evidence="3" key="1">
    <citation type="submission" date="2023-07" db="EMBL/GenBank/DDBJ databases">
        <title>30 novel species of actinomycetes from the DSMZ collection.</title>
        <authorList>
            <person name="Nouioui I."/>
        </authorList>
    </citation>
    <scope>NUCLEOTIDE SEQUENCE [LARGE SCALE GENOMIC DNA]</scope>
    <source>
        <strain evidence="3">DSM 41886</strain>
    </source>
</reference>
<dbReference type="InterPro" id="IPR037523">
    <property type="entry name" value="VOC_core"/>
</dbReference>
<dbReference type="Gene3D" id="3.10.180.10">
    <property type="entry name" value="2,3-Dihydroxybiphenyl 1,2-Dioxygenase, domain 1"/>
    <property type="match status" value="2"/>
</dbReference>